<comment type="caution">
    <text evidence="4">The sequence shown here is derived from an EMBL/GenBank/DDBJ whole genome shotgun (WGS) entry which is preliminary data.</text>
</comment>
<reference evidence="4 5" key="1">
    <citation type="submission" date="2018-06" db="EMBL/GenBank/DDBJ databases">
        <title>Pseudomonas diversity within urban Lake Michigan freshwaters.</title>
        <authorList>
            <person name="Batrich M."/>
            <person name="Hatzopoulos T."/>
            <person name="Putonti C."/>
        </authorList>
    </citation>
    <scope>NUCLEOTIDE SEQUENCE [LARGE SCALE GENOMIC DNA]</scope>
    <source>
        <strain evidence="4 5">MB-090714</strain>
    </source>
</reference>
<feature type="domain" description="N-acetyltransferase" evidence="3">
    <location>
        <begin position="6"/>
        <end position="158"/>
    </location>
</feature>
<dbReference type="Gene3D" id="3.40.630.30">
    <property type="match status" value="1"/>
</dbReference>
<dbReference type="PANTHER" id="PTHR43877:SF2">
    <property type="entry name" value="AMINOALKYLPHOSPHONATE N-ACETYLTRANSFERASE-RELATED"/>
    <property type="match status" value="1"/>
</dbReference>
<evidence type="ECO:0000313" key="5">
    <source>
        <dbReference type="Proteomes" id="UP000248146"/>
    </source>
</evidence>
<evidence type="ECO:0000256" key="1">
    <source>
        <dbReference type="ARBA" id="ARBA00022679"/>
    </source>
</evidence>
<dbReference type="PANTHER" id="PTHR43877">
    <property type="entry name" value="AMINOALKYLPHOSPHONATE N-ACETYLTRANSFERASE-RELATED-RELATED"/>
    <property type="match status" value="1"/>
</dbReference>
<dbReference type="InterPro" id="IPR016181">
    <property type="entry name" value="Acyl_CoA_acyltransferase"/>
</dbReference>
<dbReference type="InterPro" id="IPR000182">
    <property type="entry name" value="GNAT_dom"/>
</dbReference>
<evidence type="ECO:0000259" key="3">
    <source>
        <dbReference type="PROSITE" id="PS51186"/>
    </source>
</evidence>
<dbReference type="OrthoDB" id="7001268at2"/>
<organism evidence="4 5">
    <name type="scientific">Aquipseudomonas alcaligenes</name>
    <name type="common">Pseudomonas alcaligenes</name>
    <dbReference type="NCBI Taxonomy" id="43263"/>
    <lineage>
        <taxon>Bacteria</taxon>
        <taxon>Pseudomonadati</taxon>
        <taxon>Pseudomonadota</taxon>
        <taxon>Gammaproteobacteria</taxon>
        <taxon>Pseudomonadales</taxon>
        <taxon>Pseudomonadaceae</taxon>
        <taxon>Aquipseudomonas</taxon>
    </lineage>
</organism>
<dbReference type="EMBL" id="QJRX01000002">
    <property type="protein sequence ID" value="PYC28426.1"/>
    <property type="molecule type" value="Genomic_DNA"/>
</dbReference>
<dbReference type="GO" id="GO:0016747">
    <property type="term" value="F:acyltransferase activity, transferring groups other than amino-acyl groups"/>
    <property type="evidence" value="ECO:0007669"/>
    <property type="project" value="InterPro"/>
</dbReference>
<dbReference type="RefSeq" id="WP_110681092.1">
    <property type="nucleotide sequence ID" value="NZ_QJRX01000002.1"/>
</dbReference>
<keyword evidence="1 4" id="KW-0808">Transferase</keyword>
<evidence type="ECO:0000313" key="4">
    <source>
        <dbReference type="EMBL" id="PYC28426.1"/>
    </source>
</evidence>
<name>A0A2V4ME50_AQUAC</name>
<proteinExistence type="predicted"/>
<evidence type="ECO:0000256" key="2">
    <source>
        <dbReference type="ARBA" id="ARBA00023315"/>
    </source>
</evidence>
<keyword evidence="2" id="KW-0012">Acyltransferase</keyword>
<dbReference type="CDD" id="cd04301">
    <property type="entry name" value="NAT_SF"/>
    <property type="match status" value="1"/>
</dbReference>
<protein>
    <submittedName>
        <fullName evidence="4">GNAT family N-acetyltransferase</fullName>
    </submittedName>
</protein>
<dbReference type="Proteomes" id="UP000248146">
    <property type="component" value="Unassembled WGS sequence"/>
</dbReference>
<sequence>MNDRLLGHRPATDADLDQVVQFVRNADELFFAFPRAHWPLTREQLAAACAERQASTLALLDGRPAGFANFYQSVAGDYCALGNLMIAPWARGQGVAQYLVGVMEQLARRDFAARELRVSCFNDNSAGLLLYAGLGYRLTGLVERQRGQRRVALAQFAKPLQS</sequence>
<accession>A0A2V4ME50</accession>
<gene>
    <name evidence="4" type="ORF">DMO17_04390</name>
</gene>
<dbReference type="AlphaFoldDB" id="A0A2V4ME50"/>
<dbReference type="Pfam" id="PF00583">
    <property type="entry name" value="Acetyltransf_1"/>
    <property type="match status" value="1"/>
</dbReference>
<dbReference type="InterPro" id="IPR050832">
    <property type="entry name" value="Bact_Acetyltransf"/>
</dbReference>
<dbReference type="PROSITE" id="PS51186">
    <property type="entry name" value="GNAT"/>
    <property type="match status" value="1"/>
</dbReference>
<dbReference type="SUPFAM" id="SSF55729">
    <property type="entry name" value="Acyl-CoA N-acyltransferases (Nat)"/>
    <property type="match status" value="1"/>
</dbReference>